<feature type="region of interest" description="Disordered" evidence="7">
    <location>
        <begin position="129"/>
        <end position="148"/>
    </location>
</feature>
<dbReference type="OrthoDB" id="10261753at2759"/>
<dbReference type="GO" id="GO:0005337">
    <property type="term" value="F:nucleoside transmembrane transporter activity"/>
    <property type="evidence" value="ECO:0007669"/>
    <property type="project" value="InterPro"/>
</dbReference>
<keyword evidence="10" id="KW-1185">Reference proteome</keyword>
<comment type="similarity">
    <text evidence="2">Belongs to the SLC29A/ENT transporter (TC 2.A.57) family.</text>
</comment>
<dbReference type="PANTHER" id="PTHR10332">
    <property type="entry name" value="EQUILIBRATIVE NUCLEOSIDE TRANSPORTER"/>
    <property type="match status" value="1"/>
</dbReference>
<feature type="transmembrane region" description="Helical" evidence="8">
    <location>
        <begin position="642"/>
        <end position="662"/>
    </location>
</feature>
<keyword evidence="6 8" id="KW-0472">Membrane</keyword>
<feature type="transmembrane region" description="Helical" evidence="8">
    <location>
        <begin position="493"/>
        <end position="511"/>
    </location>
</feature>
<feature type="compositionally biased region" description="Polar residues" evidence="7">
    <location>
        <begin position="431"/>
        <end position="443"/>
    </location>
</feature>
<feature type="region of interest" description="Disordered" evidence="7">
    <location>
        <begin position="345"/>
        <end position="368"/>
    </location>
</feature>
<dbReference type="Pfam" id="PF01733">
    <property type="entry name" value="Nucleoside_tran"/>
    <property type="match status" value="1"/>
</dbReference>
<evidence type="ECO:0000313" key="9">
    <source>
        <dbReference type="EMBL" id="VEU43385.1"/>
    </source>
</evidence>
<feature type="transmembrane region" description="Helical" evidence="8">
    <location>
        <begin position="303"/>
        <end position="323"/>
    </location>
</feature>
<feature type="compositionally biased region" description="Basic and acidic residues" evidence="7">
    <location>
        <begin position="358"/>
        <end position="368"/>
    </location>
</feature>
<feature type="compositionally biased region" description="Low complexity" evidence="7">
    <location>
        <begin position="29"/>
        <end position="43"/>
    </location>
</feature>
<proteinExistence type="inferred from homology"/>
<evidence type="ECO:0000256" key="2">
    <source>
        <dbReference type="ARBA" id="ARBA00007965"/>
    </source>
</evidence>
<dbReference type="EMBL" id="CAACVS010000540">
    <property type="protein sequence ID" value="VEU43385.1"/>
    <property type="molecule type" value="Genomic_DNA"/>
</dbReference>
<feature type="transmembrane region" description="Helical" evidence="8">
    <location>
        <begin position="565"/>
        <end position="586"/>
    </location>
</feature>
<dbReference type="GO" id="GO:0005886">
    <property type="term" value="C:plasma membrane"/>
    <property type="evidence" value="ECO:0007669"/>
    <property type="project" value="TreeGrafter"/>
</dbReference>
<dbReference type="AlphaFoldDB" id="A0A448ZMY2"/>
<name>A0A448ZMY2_9STRA</name>
<feature type="transmembrane region" description="Helical" evidence="8">
    <location>
        <begin position="94"/>
        <end position="114"/>
    </location>
</feature>
<evidence type="ECO:0000313" key="10">
    <source>
        <dbReference type="Proteomes" id="UP000291116"/>
    </source>
</evidence>
<feature type="transmembrane region" description="Helical" evidence="8">
    <location>
        <begin position="598"/>
        <end position="621"/>
    </location>
</feature>
<comment type="subcellular location">
    <subcellularLocation>
        <location evidence="1">Membrane</location>
        <topology evidence="1">Multi-pass membrane protein</topology>
    </subcellularLocation>
</comment>
<reference evidence="9 10" key="1">
    <citation type="submission" date="2019-01" db="EMBL/GenBank/DDBJ databases">
        <authorList>
            <person name="Ferrante I. M."/>
        </authorList>
    </citation>
    <scope>NUCLEOTIDE SEQUENCE [LARGE SCALE GENOMIC DNA]</scope>
    <source>
        <strain evidence="9 10">B856</strain>
    </source>
</reference>
<evidence type="ECO:0000256" key="7">
    <source>
        <dbReference type="SAM" id="MobiDB-lite"/>
    </source>
</evidence>
<feature type="transmembrane region" description="Helical" evidence="8">
    <location>
        <begin position="153"/>
        <end position="176"/>
    </location>
</feature>
<dbReference type="PANTHER" id="PTHR10332:SF88">
    <property type="entry name" value="EQUILIBRATIVE NUCLEOSIDE TRANSPORTER 1, ISOFORM A"/>
    <property type="match status" value="1"/>
</dbReference>
<evidence type="ECO:0000256" key="4">
    <source>
        <dbReference type="ARBA" id="ARBA00022692"/>
    </source>
</evidence>
<feature type="transmembrane region" description="Helical" evidence="8">
    <location>
        <begin position="219"/>
        <end position="243"/>
    </location>
</feature>
<accession>A0A448ZMY2</accession>
<keyword evidence="4 8" id="KW-0812">Transmembrane</keyword>
<feature type="region of interest" description="Disordered" evidence="7">
    <location>
        <begin position="418"/>
        <end position="443"/>
    </location>
</feature>
<protein>
    <submittedName>
        <fullName evidence="9">Uncharacterized protein</fullName>
    </submittedName>
</protein>
<gene>
    <name evidence="9" type="ORF">PSNMU_V1.4_AUG-EV-PASAV3_0104080</name>
</gene>
<evidence type="ECO:0000256" key="8">
    <source>
        <dbReference type="SAM" id="Phobius"/>
    </source>
</evidence>
<feature type="transmembrane region" description="Helical" evidence="8">
    <location>
        <begin position="531"/>
        <end position="553"/>
    </location>
</feature>
<sequence>MDITNEICDLPAAMNAGEGQEHQYCEQQPVRSSSSSRSGGPSGVDSVLSDRAIRAIFLLLGVGILIPWNAFVSAKPYFTARLCQSGHDVVNFEQWFGLIWNLSSVGSLGLIIMGQSVVEYWKKRNPHTIVDDNQSNSSSSNDSGSTEKKNGSFYNVIVPLGLYTVVFFIQALLVTIPDISPTHFLVVTLIGLGLCGTCGAIATAGIVSTAGLFPSHIGINPFFSGQALGGTAVSVANFVAIAMGEDPSDYIDKHCTPAKNHSYVVDFEADDLISSTAIQRRVDEIFHFTEEPQDCSAYHSLDWAVLSYFLVGCIVLFLCLVGYNKIFQHQNMSYRNDYETVRDHLFDPSNRSDSSQPRTDEVDDHSPRIGLELNDRVCQRQQMQYNDVELPNSSSTRSEQLTMISSYHDQLVTNNYDTGSNSKAHPMSDPETAQMTGSSSNDSCLPKMCGASTDDEGGDENQIQTDIFEDEEDVDTGGSGTTKSILWAIKGPAVCIFLTFTITLAVFPSWISELRSSHECENRFRFDNDLYVPLSFVLFNTGDLLGRLLSGYIPIDRIKHLSQKLVLGAVLRIGFLFVFLICNTTTGKNSKMVVRNDFFSVSIQMLFAVSNGILVSTAFAFSPRLVSSSSMIQERASEIMTFSVFFGLLSGSLLSFPFVQLATQLLG</sequence>
<feature type="compositionally biased region" description="Low complexity" evidence="7">
    <location>
        <begin position="131"/>
        <end position="144"/>
    </location>
</feature>
<dbReference type="Proteomes" id="UP000291116">
    <property type="component" value="Unassembled WGS sequence"/>
</dbReference>
<evidence type="ECO:0000256" key="6">
    <source>
        <dbReference type="ARBA" id="ARBA00023136"/>
    </source>
</evidence>
<evidence type="ECO:0000256" key="5">
    <source>
        <dbReference type="ARBA" id="ARBA00022989"/>
    </source>
</evidence>
<feature type="region of interest" description="Disordered" evidence="7">
    <location>
        <begin position="21"/>
        <end position="43"/>
    </location>
</feature>
<feature type="transmembrane region" description="Helical" evidence="8">
    <location>
        <begin position="55"/>
        <end position="74"/>
    </location>
</feature>
<keyword evidence="5 8" id="KW-1133">Transmembrane helix</keyword>
<feature type="transmembrane region" description="Helical" evidence="8">
    <location>
        <begin position="182"/>
        <end position="207"/>
    </location>
</feature>
<dbReference type="InterPro" id="IPR002259">
    <property type="entry name" value="Eqnu_transpt"/>
</dbReference>
<evidence type="ECO:0000256" key="3">
    <source>
        <dbReference type="ARBA" id="ARBA00022448"/>
    </source>
</evidence>
<keyword evidence="3" id="KW-0813">Transport</keyword>
<organism evidence="9 10">
    <name type="scientific">Pseudo-nitzschia multistriata</name>
    <dbReference type="NCBI Taxonomy" id="183589"/>
    <lineage>
        <taxon>Eukaryota</taxon>
        <taxon>Sar</taxon>
        <taxon>Stramenopiles</taxon>
        <taxon>Ochrophyta</taxon>
        <taxon>Bacillariophyta</taxon>
        <taxon>Bacillariophyceae</taxon>
        <taxon>Bacillariophycidae</taxon>
        <taxon>Bacillariales</taxon>
        <taxon>Bacillariaceae</taxon>
        <taxon>Pseudo-nitzschia</taxon>
    </lineage>
</organism>
<evidence type="ECO:0000256" key="1">
    <source>
        <dbReference type="ARBA" id="ARBA00004141"/>
    </source>
</evidence>